<dbReference type="EMBL" id="JBHUHD010000001">
    <property type="protein sequence ID" value="MFD2143343.1"/>
    <property type="molecule type" value="Genomic_DNA"/>
</dbReference>
<dbReference type="InterPro" id="IPR039420">
    <property type="entry name" value="WalR-like"/>
</dbReference>
<accession>A0ABW4Z503</accession>
<keyword evidence="11" id="KW-1185">Reference proteome</keyword>
<dbReference type="Gene3D" id="6.10.250.690">
    <property type="match status" value="1"/>
</dbReference>
<feature type="modified residue" description="4-aspartylphosphate" evidence="6">
    <location>
        <position position="75"/>
    </location>
</feature>
<name>A0ABW4Z503_9HYPH</name>
<keyword evidence="3" id="KW-0805">Transcription regulation</keyword>
<evidence type="ECO:0000256" key="1">
    <source>
        <dbReference type="ARBA" id="ARBA00022553"/>
    </source>
</evidence>
<feature type="domain" description="Response regulatory" evidence="8">
    <location>
        <begin position="26"/>
        <end position="139"/>
    </location>
</feature>
<dbReference type="SUPFAM" id="SSF46894">
    <property type="entry name" value="C-terminal effector domain of the bipartite response regulators"/>
    <property type="match status" value="1"/>
</dbReference>
<keyword evidence="4 7" id="KW-0238">DNA-binding</keyword>
<evidence type="ECO:0000256" key="7">
    <source>
        <dbReference type="PROSITE-ProRule" id="PRU01091"/>
    </source>
</evidence>
<dbReference type="CDD" id="cd00383">
    <property type="entry name" value="trans_reg_C"/>
    <property type="match status" value="1"/>
</dbReference>
<dbReference type="InterPro" id="IPR036388">
    <property type="entry name" value="WH-like_DNA-bd_sf"/>
</dbReference>
<evidence type="ECO:0000313" key="10">
    <source>
        <dbReference type="EMBL" id="MFD2143343.1"/>
    </source>
</evidence>
<dbReference type="SUPFAM" id="SSF52172">
    <property type="entry name" value="CheY-like"/>
    <property type="match status" value="1"/>
</dbReference>
<organism evidence="10 11">
    <name type="scientific">Ancylobacter oerskovii</name>
    <dbReference type="NCBI Taxonomy" id="459519"/>
    <lineage>
        <taxon>Bacteria</taxon>
        <taxon>Pseudomonadati</taxon>
        <taxon>Pseudomonadota</taxon>
        <taxon>Alphaproteobacteria</taxon>
        <taxon>Hyphomicrobiales</taxon>
        <taxon>Xanthobacteraceae</taxon>
        <taxon>Ancylobacter</taxon>
    </lineage>
</organism>
<dbReference type="Gene3D" id="3.40.50.2300">
    <property type="match status" value="1"/>
</dbReference>
<keyword evidence="1 6" id="KW-0597">Phosphoprotein</keyword>
<dbReference type="InterPro" id="IPR011006">
    <property type="entry name" value="CheY-like_superfamily"/>
</dbReference>
<sequence>MLDAASSGPASTARPRMATPADDAVHLLIVDDDRRIRDLLSRFLSEQGYRVTTAESADDARGRLAGLTFDLLILDVMMPGMNGLELARLVRTESGVPILMLTARSETEDRIKGLEIGADDYLAKPFEPRELLLRINNILKRAAVPPAQVIESVRFGPFVFHLERGELQREGELVRLTDRERDMLRVLGERPGETVPRQALVAPGISAGDRAVDVQVNRLRRKIERDPANPAYLQTVRGVGYRLVVAP</sequence>
<keyword evidence="5" id="KW-0804">Transcription</keyword>
<dbReference type="InterPro" id="IPR016032">
    <property type="entry name" value="Sig_transdc_resp-reg_C-effctor"/>
</dbReference>
<dbReference type="InterPro" id="IPR001867">
    <property type="entry name" value="OmpR/PhoB-type_DNA-bd"/>
</dbReference>
<evidence type="ECO:0000313" key="11">
    <source>
        <dbReference type="Proteomes" id="UP001597299"/>
    </source>
</evidence>
<feature type="domain" description="OmpR/PhoB-type" evidence="9">
    <location>
        <begin position="150"/>
        <end position="245"/>
    </location>
</feature>
<dbReference type="Pfam" id="PF00486">
    <property type="entry name" value="Trans_reg_C"/>
    <property type="match status" value="1"/>
</dbReference>
<evidence type="ECO:0000259" key="9">
    <source>
        <dbReference type="PROSITE" id="PS51755"/>
    </source>
</evidence>
<dbReference type="SMART" id="SM00862">
    <property type="entry name" value="Trans_reg_C"/>
    <property type="match status" value="1"/>
</dbReference>
<dbReference type="SMART" id="SM00448">
    <property type="entry name" value="REC"/>
    <property type="match status" value="1"/>
</dbReference>
<reference evidence="11" key="1">
    <citation type="journal article" date="2019" name="Int. J. Syst. Evol. Microbiol.">
        <title>The Global Catalogue of Microorganisms (GCM) 10K type strain sequencing project: providing services to taxonomists for standard genome sequencing and annotation.</title>
        <authorList>
            <consortium name="The Broad Institute Genomics Platform"/>
            <consortium name="The Broad Institute Genome Sequencing Center for Infectious Disease"/>
            <person name="Wu L."/>
            <person name="Ma J."/>
        </authorList>
    </citation>
    <scope>NUCLEOTIDE SEQUENCE [LARGE SCALE GENOMIC DNA]</scope>
    <source>
        <strain evidence="11">CCM 7435</strain>
    </source>
</reference>
<dbReference type="PROSITE" id="PS50110">
    <property type="entry name" value="RESPONSE_REGULATORY"/>
    <property type="match status" value="1"/>
</dbReference>
<dbReference type="Gene3D" id="1.10.10.10">
    <property type="entry name" value="Winged helix-like DNA-binding domain superfamily/Winged helix DNA-binding domain"/>
    <property type="match status" value="1"/>
</dbReference>
<dbReference type="Proteomes" id="UP001597299">
    <property type="component" value="Unassembled WGS sequence"/>
</dbReference>
<proteinExistence type="predicted"/>
<evidence type="ECO:0000256" key="4">
    <source>
        <dbReference type="ARBA" id="ARBA00023125"/>
    </source>
</evidence>
<evidence type="ECO:0000256" key="6">
    <source>
        <dbReference type="PROSITE-ProRule" id="PRU00169"/>
    </source>
</evidence>
<dbReference type="Pfam" id="PF00072">
    <property type="entry name" value="Response_reg"/>
    <property type="match status" value="1"/>
</dbReference>
<feature type="DNA-binding region" description="OmpR/PhoB-type" evidence="7">
    <location>
        <begin position="150"/>
        <end position="245"/>
    </location>
</feature>
<protein>
    <submittedName>
        <fullName evidence="10">Response regulator</fullName>
    </submittedName>
</protein>
<evidence type="ECO:0000256" key="3">
    <source>
        <dbReference type="ARBA" id="ARBA00023015"/>
    </source>
</evidence>
<gene>
    <name evidence="10" type="ORF">ACFSNC_23285</name>
</gene>
<keyword evidence="2" id="KW-0902">Two-component regulatory system</keyword>
<evidence type="ECO:0000259" key="8">
    <source>
        <dbReference type="PROSITE" id="PS50110"/>
    </source>
</evidence>
<dbReference type="InterPro" id="IPR001789">
    <property type="entry name" value="Sig_transdc_resp-reg_receiver"/>
</dbReference>
<dbReference type="PANTHER" id="PTHR48111">
    <property type="entry name" value="REGULATOR OF RPOS"/>
    <property type="match status" value="1"/>
</dbReference>
<dbReference type="CDD" id="cd17574">
    <property type="entry name" value="REC_OmpR"/>
    <property type="match status" value="1"/>
</dbReference>
<dbReference type="PANTHER" id="PTHR48111:SF4">
    <property type="entry name" value="DNA-BINDING DUAL TRANSCRIPTIONAL REGULATOR OMPR"/>
    <property type="match status" value="1"/>
</dbReference>
<evidence type="ECO:0000256" key="2">
    <source>
        <dbReference type="ARBA" id="ARBA00023012"/>
    </source>
</evidence>
<dbReference type="RefSeq" id="WP_213355580.1">
    <property type="nucleotide sequence ID" value="NZ_JAHBGB010000044.1"/>
</dbReference>
<comment type="caution">
    <text evidence="10">The sequence shown here is derived from an EMBL/GenBank/DDBJ whole genome shotgun (WGS) entry which is preliminary data.</text>
</comment>
<dbReference type="PROSITE" id="PS51755">
    <property type="entry name" value="OMPR_PHOB"/>
    <property type="match status" value="1"/>
</dbReference>
<evidence type="ECO:0000256" key="5">
    <source>
        <dbReference type="ARBA" id="ARBA00023163"/>
    </source>
</evidence>